<dbReference type="FunFam" id="2.120.10.30:FF:000126">
    <property type="entry name" value="Senescence marker protein-30"/>
    <property type="match status" value="1"/>
</dbReference>
<dbReference type="GO" id="GO:0004341">
    <property type="term" value="F:gluconolactonase activity"/>
    <property type="evidence" value="ECO:0007669"/>
    <property type="project" value="TreeGrafter"/>
</dbReference>
<evidence type="ECO:0000256" key="2">
    <source>
        <dbReference type="PIRSR" id="PIRSR605511-1"/>
    </source>
</evidence>
<feature type="binding site" evidence="3">
    <location>
        <position position="197"/>
    </location>
    <ligand>
        <name>a divalent metal cation</name>
        <dbReference type="ChEBI" id="CHEBI:60240"/>
    </ligand>
</feature>
<dbReference type="Pfam" id="PF08450">
    <property type="entry name" value="SGL"/>
    <property type="match status" value="1"/>
</dbReference>
<reference evidence="5 6" key="1">
    <citation type="submission" date="2019-01" db="EMBL/GenBank/DDBJ databases">
        <title>Chengkuizengella sp. nov., isolated from deep-sea sediment of East Pacific Ocean.</title>
        <authorList>
            <person name="Yang J."/>
            <person name="Lai Q."/>
            <person name="Shao Z."/>
        </authorList>
    </citation>
    <scope>NUCLEOTIDE SEQUENCE [LARGE SCALE GENOMIC DNA]</scope>
    <source>
        <strain evidence="5 6">YPA3-1-1</strain>
    </source>
</reference>
<comment type="caution">
    <text evidence="5">The sequence shown here is derived from an EMBL/GenBank/DDBJ whole genome shotgun (WGS) entry which is preliminary data.</text>
</comment>
<comment type="similarity">
    <text evidence="1">Belongs to the SMP-30/CGR1 family.</text>
</comment>
<dbReference type="GO" id="GO:0005509">
    <property type="term" value="F:calcium ion binding"/>
    <property type="evidence" value="ECO:0007669"/>
    <property type="project" value="TreeGrafter"/>
</dbReference>
<keyword evidence="3" id="KW-0862">Zinc</keyword>
<feature type="binding site" evidence="3">
    <location>
        <position position="16"/>
    </location>
    <ligand>
        <name>a divalent metal cation</name>
        <dbReference type="ChEBI" id="CHEBI:60240"/>
    </ligand>
</feature>
<feature type="binding site" evidence="3">
    <location>
        <position position="147"/>
    </location>
    <ligand>
        <name>a divalent metal cation</name>
        <dbReference type="ChEBI" id="CHEBI:60240"/>
    </ligand>
</feature>
<accession>A0A6N9PYS1</accession>
<evidence type="ECO:0000313" key="6">
    <source>
        <dbReference type="Proteomes" id="UP000448943"/>
    </source>
</evidence>
<comment type="cofactor">
    <cofactor evidence="3">
        <name>Zn(2+)</name>
        <dbReference type="ChEBI" id="CHEBI:29105"/>
    </cofactor>
    <text evidence="3">Binds 1 divalent metal cation per subunit.</text>
</comment>
<dbReference type="Gene3D" id="2.120.10.30">
    <property type="entry name" value="TolB, C-terminal domain"/>
    <property type="match status" value="1"/>
</dbReference>
<dbReference type="GO" id="GO:0019853">
    <property type="term" value="P:L-ascorbic acid biosynthetic process"/>
    <property type="evidence" value="ECO:0007669"/>
    <property type="project" value="TreeGrafter"/>
</dbReference>
<dbReference type="InterPro" id="IPR011042">
    <property type="entry name" value="6-blade_b-propeller_TolB-like"/>
</dbReference>
<dbReference type="InterPro" id="IPR005511">
    <property type="entry name" value="SMP-30"/>
</dbReference>
<evidence type="ECO:0000313" key="5">
    <source>
        <dbReference type="EMBL" id="NBI28107.1"/>
    </source>
</evidence>
<protein>
    <submittedName>
        <fullName evidence="5">SMP-30/gluconolactonase/LRE family protein</fullName>
    </submittedName>
</protein>
<dbReference type="PRINTS" id="PR01790">
    <property type="entry name" value="SMP30FAMILY"/>
</dbReference>
<dbReference type="Proteomes" id="UP000448943">
    <property type="component" value="Unassembled WGS sequence"/>
</dbReference>
<dbReference type="AlphaFoldDB" id="A0A6N9PYS1"/>
<sequence length="291" mass="32715">MEEIKLIVDSKSTLGEGPCWDEDEQCLYWVDILEEKLHIYDSKEKLNKTIQLDQAPGAVVKRSSGGLVLAMLDGFFSYNIRSQKLEKIIDPESHLPENRFNDGKCDPAGRFWAGSMRLDLKHNKAALYCLDTDLTVKKMIEPVSVSNGLAWSTDFTTMYYIDTPTQQVVAYDYNMRTGEITNKKVAVTIPLIDGGPDGMTMDGEGKLWIAHWGGYMVSRWDPEKGKKLDEVHLPAKQVTSCTFGGENFDELYITTANVGLDSKEMEQYPYSGGLFSVKMNIKGTPSYKFNG</sequence>
<gene>
    <name evidence="5" type="ORF">ERL59_03935</name>
</gene>
<feature type="domain" description="SMP-30/Gluconolactonase/LRE-like region" evidence="4">
    <location>
        <begin position="14"/>
        <end position="257"/>
    </location>
</feature>
<feature type="binding site" evidence="3">
    <location>
        <position position="119"/>
    </location>
    <ligand>
        <name>substrate</name>
    </ligand>
</feature>
<dbReference type="OrthoDB" id="2633250at2"/>
<dbReference type="InterPro" id="IPR013658">
    <property type="entry name" value="SGL"/>
</dbReference>
<dbReference type="SUPFAM" id="SSF63829">
    <property type="entry name" value="Calcium-dependent phosphotriesterase"/>
    <property type="match status" value="1"/>
</dbReference>
<evidence type="ECO:0000256" key="1">
    <source>
        <dbReference type="ARBA" id="ARBA00008853"/>
    </source>
</evidence>
<dbReference type="PANTHER" id="PTHR10907:SF47">
    <property type="entry name" value="REGUCALCIN"/>
    <property type="match status" value="1"/>
</dbReference>
<proteinExistence type="inferred from homology"/>
<dbReference type="RefSeq" id="WP_160644744.1">
    <property type="nucleotide sequence ID" value="NZ_SIJB01000009.1"/>
</dbReference>
<evidence type="ECO:0000259" key="4">
    <source>
        <dbReference type="Pfam" id="PF08450"/>
    </source>
</evidence>
<keyword evidence="3" id="KW-0479">Metal-binding</keyword>
<name>A0A6N9PYS1_9BACL</name>
<feature type="active site" description="Proton donor/acceptor" evidence="2">
    <location>
        <position position="197"/>
    </location>
</feature>
<evidence type="ECO:0000256" key="3">
    <source>
        <dbReference type="PIRSR" id="PIRSR605511-2"/>
    </source>
</evidence>
<feature type="binding site" evidence="3">
    <location>
        <position position="99"/>
    </location>
    <ligand>
        <name>substrate</name>
    </ligand>
</feature>
<feature type="binding site" evidence="3">
    <location>
        <position position="101"/>
    </location>
    <ligand>
        <name>substrate</name>
    </ligand>
</feature>
<dbReference type="EMBL" id="SIJB01000009">
    <property type="protein sequence ID" value="NBI28107.1"/>
    <property type="molecule type" value="Genomic_DNA"/>
</dbReference>
<organism evidence="5 6">
    <name type="scientific">Chengkuizengella marina</name>
    <dbReference type="NCBI Taxonomy" id="2507566"/>
    <lineage>
        <taxon>Bacteria</taxon>
        <taxon>Bacillati</taxon>
        <taxon>Bacillota</taxon>
        <taxon>Bacilli</taxon>
        <taxon>Bacillales</taxon>
        <taxon>Paenibacillaceae</taxon>
        <taxon>Chengkuizengella</taxon>
    </lineage>
</organism>
<keyword evidence="6" id="KW-1185">Reference proteome</keyword>
<dbReference type="PANTHER" id="PTHR10907">
    <property type="entry name" value="REGUCALCIN"/>
    <property type="match status" value="1"/>
</dbReference>